<dbReference type="PATRIC" id="fig|797473.3.peg.440"/>
<sequence>MLRLGLKLTCKVLHSDGVYQVEDEDTGRLCLFLLERVNQKLIDAVLAKNPAKVVALDRLFDGNDALKSNTVLQMKDAGVVFECV</sequence>
<dbReference type="STRING" id="797473.HMPREF9080_00529"/>
<dbReference type="Proteomes" id="UP000004750">
    <property type="component" value="Unassembled WGS sequence"/>
</dbReference>
<dbReference type="AlphaFoldDB" id="G9ZCQ1"/>
<reference evidence="1 2" key="1">
    <citation type="submission" date="2011-08" db="EMBL/GenBank/DDBJ databases">
        <authorList>
            <person name="Weinstock G."/>
            <person name="Sodergren E."/>
            <person name="Clifton S."/>
            <person name="Fulton L."/>
            <person name="Fulton B."/>
            <person name="Courtney L."/>
            <person name="Fronick C."/>
            <person name="Harrison M."/>
            <person name="Strong C."/>
            <person name="Farmer C."/>
            <person name="Delahaunty K."/>
            <person name="Markovic C."/>
            <person name="Hall O."/>
            <person name="Minx P."/>
            <person name="Tomlinson C."/>
            <person name="Mitreva M."/>
            <person name="Hou S."/>
            <person name="Chen J."/>
            <person name="Wollam A."/>
            <person name="Pepin K.H."/>
            <person name="Johnson M."/>
            <person name="Bhonagiri V."/>
            <person name="Zhang X."/>
            <person name="Suruliraj S."/>
            <person name="Warren W."/>
            <person name="Chinwalla A."/>
            <person name="Mardis E.R."/>
            <person name="Wilson R.K."/>
        </authorList>
    </citation>
    <scope>NUCLEOTIDE SEQUENCE [LARGE SCALE GENOMIC DNA]</scope>
    <source>
        <strain evidence="1 2">F0432</strain>
    </source>
</reference>
<dbReference type="HOGENOM" id="CLU_2521514_0_0_6"/>
<organism evidence="1 2">
    <name type="scientific">Cardiobacterium valvarum F0432</name>
    <dbReference type="NCBI Taxonomy" id="797473"/>
    <lineage>
        <taxon>Bacteria</taxon>
        <taxon>Pseudomonadati</taxon>
        <taxon>Pseudomonadota</taxon>
        <taxon>Gammaproteobacteria</taxon>
        <taxon>Cardiobacteriales</taxon>
        <taxon>Cardiobacteriaceae</taxon>
        <taxon>Cardiobacterium</taxon>
    </lineage>
</organism>
<comment type="caution">
    <text evidence="1">The sequence shown here is derived from an EMBL/GenBank/DDBJ whole genome shotgun (WGS) entry which is preliminary data.</text>
</comment>
<evidence type="ECO:0000313" key="2">
    <source>
        <dbReference type="Proteomes" id="UP000004750"/>
    </source>
</evidence>
<accession>G9ZCQ1</accession>
<evidence type="ECO:0000313" key="1">
    <source>
        <dbReference type="EMBL" id="EHM55676.1"/>
    </source>
</evidence>
<protein>
    <submittedName>
        <fullName evidence="1">Uncharacterized protein</fullName>
    </submittedName>
</protein>
<dbReference type="EMBL" id="AGCM01000025">
    <property type="protein sequence ID" value="EHM55676.1"/>
    <property type="molecule type" value="Genomic_DNA"/>
</dbReference>
<gene>
    <name evidence="1" type="ORF">HMPREF9080_00529</name>
</gene>
<dbReference type="RefSeq" id="WP_006984554.1">
    <property type="nucleotide sequence ID" value="NZ_JH417895.1"/>
</dbReference>
<name>G9ZCQ1_9GAMM</name>
<proteinExistence type="predicted"/>